<dbReference type="NCBIfam" id="TIGR04390">
    <property type="entry name" value="OMP_YaiO_dom"/>
    <property type="match status" value="1"/>
</dbReference>
<sequence length="303" mass="33023">MSAATDSLAPTWPAAAGLRWPRSHGWSVPAAALVACLSLPAWAQDQPVDAPAQKTAPGLPLGEPGAVLPQRSLEIGLGAQNLSNGFGNWRELRIKGSYEMGAHLLQGEVHAKRQFGQSGQFYGVSDTVTLAPDWFAIVSLGAGDGAFYLPRVRADGFLYKKWLPTQSLLTSVGLSYYQAPDGHIDRALSLGGAYYFEAPWIAEAGVRFNRSNPGDIATHQQFVALSWGRVKQDIVTVRYGAGGEGYQAIALNTTLINFQSHQATLAWRHWTDARSGWVLGLEHYSNPFYERKGLNLGVFHQFQ</sequence>
<feature type="domain" description="YaiO beta-barrel" evidence="2">
    <location>
        <begin position="71"/>
        <end position="247"/>
    </location>
</feature>
<dbReference type="RefSeq" id="WP_273926044.1">
    <property type="nucleotide sequence ID" value="NZ_JAQSIN010000001.1"/>
</dbReference>
<evidence type="ECO:0000259" key="2">
    <source>
        <dbReference type="Pfam" id="PF19413"/>
    </source>
</evidence>
<dbReference type="EMBL" id="JAQSIO010000002">
    <property type="protein sequence ID" value="MDD0814433.1"/>
    <property type="molecule type" value="Genomic_DNA"/>
</dbReference>
<name>A0ABT5MCW7_9BURK</name>
<reference evidence="3 4" key="1">
    <citation type="submission" date="2023-02" db="EMBL/GenBank/DDBJ databases">
        <title>Bacterial whole genome sequence for Curvibacter sp. HBC28.</title>
        <authorList>
            <person name="Le V."/>
            <person name="Ko S.-R."/>
            <person name="Ahn C.-Y."/>
            <person name="Oh H.-M."/>
        </authorList>
    </citation>
    <scope>NUCLEOTIDE SEQUENCE [LARGE SCALE GENOMIC DNA]</scope>
    <source>
        <strain evidence="3 4">HBC28</strain>
    </source>
</reference>
<gene>
    <name evidence="3" type="ORF">PSQ39_07305</name>
</gene>
<proteinExistence type="predicted"/>
<organism evidence="3 4">
    <name type="scientific">Curvibacter microcysteis</name>
    <dbReference type="NCBI Taxonomy" id="3026419"/>
    <lineage>
        <taxon>Bacteria</taxon>
        <taxon>Pseudomonadati</taxon>
        <taxon>Pseudomonadota</taxon>
        <taxon>Betaproteobacteria</taxon>
        <taxon>Burkholderiales</taxon>
        <taxon>Comamonadaceae</taxon>
        <taxon>Curvibacter</taxon>
    </lineage>
</organism>
<comment type="caution">
    <text evidence="3">The sequence shown here is derived from an EMBL/GenBank/DDBJ whole genome shotgun (WGS) entry which is preliminary data.</text>
</comment>
<dbReference type="InterPro" id="IPR030887">
    <property type="entry name" value="Beta-barrel_YaiO"/>
</dbReference>
<protein>
    <submittedName>
        <fullName evidence="3">YaiO family outer membrane beta-barrel protein</fullName>
    </submittedName>
</protein>
<dbReference type="Pfam" id="PF19413">
    <property type="entry name" value="YaiO"/>
    <property type="match status" value="1"/>
</dbReference>
<accession>A0ABT5MCW7</accession>
<dbReference type="Proteomes" id="UP001528672">
    <property type="component" value="Unassembled WGS sequence"/>
</dbReference>
<feature type="signal peptide" evidence="1">
    <location>
        <begin position="1"/>
        <end position="43"/>
    </location>
</feature>
<evidence type="ECO:0000313" key="4">
    <source>
        <dbReference type="Proteomes" id="UP001528672"/>
    </source>
</evidence>
<feature type="chain" id="PRO_5045604240" evidence="1">
    <location>
        <begin position="44"/>
        <end position="303"/>
    </location>
</feature>
<keyword evidence="1" id="KW-0732">Signal</keyword>
<keyword evidence="4" id="KW-1185">Reference proteome</keyword>
<evidence type="ECO:0000256" key="1">
    <source>
        <dbReference type="SAM" id="SignalP"/>
    </source>
</evidence>
<evidence type="ECO:0000313" key="3">
    <source>
        <dbReference type="EMBL" id="MDD0814433.1"/>
    </source>
</evidence>